<dbReference type="PANTHER" id="PTHR46534:SF1">
    <property type="entry name" value="IGGFC-BINDING PROTEIN N-TERMINAL DOMAIN-CONTAINING PROTEIN"/>
    <property type="match status" value="1"/>
</dbReference>
<protein>
    <recommendedName>
        <fullName evidence="2">IgGFc-binding protein N-terminal domain-containing protein</fullName>
    </recommendedName>
</protein>
<feature type="domain" description="IgGFc-binding protein N-terminal" evidence="2">
    <location>
        <begin position="246"/>
        <end position="572"/>
    </location>
</feature>
<evidence type="ECO:0000259" key="2">
    <source>
        <dbReference type="Pfam" id="PF17517"/>
    </source>
</evidence>
<dbReference type="STRING" id="1391654.AKJ09_07101"/>
<dbReference type="InterPro" id="IPR035234">
    <property type="entry name" value="IgGFc-bd_N"/>
</dbReference>
<feature type="signal peptide" evidence="1">
    <location>
        <begin position="1"/>
        <end position="23"/>
    </location>
</feature>
<feature type="chain" id="PRO_5005467048" description="IgGFc-binding protein N-terminal domain-containing protein" evidence="1">
    <location>
        <begin position="24"/>
        <end position="599"/>
    </location>
</feature>
<sequence>MSRRISNKATLSIVGLTLFSAFAVTVGACGHDKGGFEESQAGFDAASPLGEVDAAACPFQCSLDGRSIIRSCSGEVIETCDANKACGAAKCQEPCAAAAADQSSNGCEFYFQTPATRDLYSDSCYAAFVVNTSTQPMDFTLDLEGKALDVSKAVFRTNPGDATLISHTGPLGPGESVVVFVSDHDPAVPISRQNPIACPKGVVPAMLRAGALNGSGIGSSFHLKTTMPVSLVAMYPFGGAASYFPTATLVLPVVTWAKQHVVVGSWEAVVPGDPNTQIVAAEDDTQVTILPTKAIQNGPTIKGGAPKVPAKFTLGAGKFLQLSQFDDLTGSIITSNKPTTVFSGHGCADVPSSAGACDVLWQQVPAYEQWGSEYASVGYRPRIGDERETMPYRIVAARDGTRLDYDPAIPVGAPTVLNAGEVATFPAGVGEAFVVRTQDVDHPIYVGALMTGFSGGYYGSPNQAGWGDPEFVNVVPAGQYLNAYSFYADPSYDQTSLVVVRAKSHGEFKDVWLECAGALTDFKPMGTRGDYEWTRVDLIKDHGPGQTFGDKTCQSGLQNMKSDGPFTATIWGWGFAASYAYPGGMAHRKLVTQPLPDIY</sequence>
<dbReference type="EMBL" id="CP012333">
    <property type="protein sequence ID" value="AKV00438.1"/>
    <property type="molecule type" value="Genomic_DNA"/>
</dbReference>
<dbReference type="PROSITE" id="PS51257">
    <property type="entry name" value="PROKAR_LIPOPROTEIN"/>
    <property type="match status" value="1"/>
</dbReference>
<name>A0A0K1Q3W2_9BACT</name>
<keyword evidence="1" id="KW-0732">Signal</keyword>
<dbReference type="Pfam" id="PF17517">
    <property type="entry name" value="IgGFc_binding"/>
    <property type="match status" value="1"/>
</dbReference>
<dbReference type="PANTHER" id="PTHR46534">
    <property type="entry name" value="IGGFC_BINDING DOMAIN-CONTAINING PROTEIN"/>
    <property type="match status" value="1"/>
</dbReference>
<reference evidence="3 4" key="1">
    <citation type="submission" date="2015-08" db="EMBL/GenBank/DDBJ databases">
        <authorList>
            <person name="Babu N.S."/>
            <person name="Beckwith C.J."/>
            <person name="Beseler K.G."/>
            <person name="Brison A."/>
            <person name="Carone J.V."/>
            <person name="Caskin T.P."/>
            <person name="Diamond M."/>
            <person name="Durham M.E."/>
            <person name="Foxe J.M."/>
            <person name="Go M."/>
            <person name="Henderson B.A."/>
            <person name="Jones I.B."/>
            <person name="McGettigan J.A."/>
            <person name="Micheletti S.J."/>
            <person name="Nasrallah M.E."/>
            <person name="Ortiz D."/>
            <person name="Piller C.R."/>
            <person name="Privatt S.R."/>
            <person name="Schneider S.L."/>
            <person name="Sharp S."/>
            <person name="Smith T.C."/>
            <person name="Stanton J.D."/>
            <person name="Ullery H.E."/>
            <person name="Wilson R.J."/>
            <person name="Serrano M.G."/>
            <person name="Buck G."/>
            <person name="Lee V."/>
            <person name="Wang Y."/>
            <person name="Carvalho R."/>
            <person name="Voegtly L."/>
            <person name="Shi R."/>
            <person name="Duckworth R."/>
            <person name="Johnson A."/>
            <person name="Loviza R."/>
            <person name="Walstead R."/>
            <person name="Shah Z."/>
            <person name="Kiflezghi M."/>
            <person name="Wade K."/>
            <person name="Ball S.L."/>
            <person name="Bradley K.W."/>
            <person name="Asai D.J."/>
            <person name="Bowman C.A."/>
            <person name="Russell D.A."/>
            <person name="Pope W.H."/>
            <person name="Jacobs-Sera D."/>
            <person name="Hendrix R.W."/>
            <person name="Hatfull G.F."/>
        </authorList>
    </citation>
    <scope>NUCLEOTIDE SEQUENCE [LARGE SCALE GENOMIC DNA]</scope>
    <source>
        <strain evidence="3 4">DSM 27648</strain>
    </source>
</reference>
<organism evidence="3 4">
    <name type="scientific">Labilithrix luteola</name>
    <dbReference type="NCBI Taxonomy" id="1391654"/>
    <lineage>
        <taxon>Bacteria</taxon>
        <taxon>Pseudomonadati</taxon>
        <taxon>Myxococcota</taxon>
        <taxon>Polyangia</taxon>
        <taxon>Polyangiales</taxon>
        <taxon>Labilitrichaceae</taxon>
        <taxon>Labilithrix</taxon>
    </lineage>
</organism>
<evidence type="ECO:0000313" key="4">
    <source>
        <dbReference type="Proteomes" id="UP000064967"/>
    </source>
</evidence>
<dbReference type="KEGG" id="llu:AKJ09_07101"/>
<evidence type="ECO:0000256" key="1">
    <source>
        <dbReference type="SAM" id="SignalP"/>
    </source>
</evidence>
<accession>A0A0K1Q3W2</accession>
<proteinExistence type="predicted"/>
<dbReference type="RefSeq" id="WP_146651728.1">
    <property type="nucleotide sequence ID" value="NZ_CP012333.1"/>
</dbReference>
<dbReference type="AlphaFoldDB" id="A0A0K1Q3W2"/>
<evidence type="ECO:0000313" key="3">
    <source>
        <dbReference type="EMBL" id="AKV00438.1"/>
    </source>
</evidence>
<dbReference type="OrthoDB" id="5524783at2"/>
<keyword evidence="4" id="KW-1185">Reference proteome</keyword>
<dbReference type="Proteomes" id="UP000064967">
    <property type="component" value="Chromosome"/>
</dbReference>
<gene>
    <name evidence="3" type="ORF">AKJ09_07101</name>
</gene>